<dbReference type="SUPFAM" id="SSF54631">
    <property type="entry name" value="CBS-domain pair"/>
    <property type="match status" value="1"/>
</dbReference>
<sequence>MAVGFALDVRDIMTYPAITEDEDASVAEISKGMKMSGIGSVVITKEDKPVGIVTDRDIVTKVIMKDRNPGKLKVKEIMSSPLRTIESDASLMGACKLLLEKGIRRLLVIEDGELVGIVSLRNIVTGEPMHVRKYLF</sequence>
<accession>A0A7G9YZ94</accession>
<keyword evidence="1 3" id="KW-0129">CBS domain</keyword>
<evidence type="ECO:0000256" key="2">
    <source>
        <dbReference type="ARBA" id="ARBA00023167"/>
    </source>
</evidence>
<organism evidence="5">
    <name type="scientific">Candidatus Methanophagaceae archaeon ANME-1 ERB6</name>
    <dbReference type="NCBI Taxonomy" id="2759912"/>
    <lineage>
        <taxon>Archaea</taxon>
        <taxon>Methanobacteriati</taxon>
        <taxon>Methanobacteriota</taxon>
        <taxon>Stenosarchaea group</taxon>
        <taxon>Methanomicrobia</taxon>
        <taxon>Candidatus Methanophagales</taxon>
        <taxon>Candidatus Methanophagaceae</taxon>
    </lineage>
</organism>
<gene>
    <name evidence="5" type="ORF">AFNPGKIM_00024</name>
</gene>
<feature type="domain" description="CBS" evidence="4">
    <location>
        <begin position="13"/>
        <end position="70"/>
    </location>
</feature>
<keyword evidence="2" id="KW-0486">Methionine biosynthesis</keyword>
<dbReference type="AlphaFoldDB" id="A0A7G9YZ94"/>
<dbReference type="EMBL" id="MT631537">
    <property type="protein sequence ID" value="QNO53328.1"/>
    <property type="molecule type" value="Genomic_DNA"/>
</dbReference>
<evidence type="ECO:0000313" key="5">
    <source>
        <dbReference type="EMBL" id="QNO53328.1"/>
    </source>
</evidence>
<proteinExistence type="predicted"/>
<dbReference type="Pfam" id="PF00571">
    <property type="entry name" value="CBS"/>
    <property type="match status" value="2"/>
</dbReference>
<dbReference type="InterPro" id="IPR051257">
    <property type="entry name" value="Diverse_CBS-Domain"/>
</dbReference>
<keyword evidence="2" id="KW-0028">Amino-acid biosynthesis</keyword>
<dbReference type="InterPro" id="IPR000644">
    <property type="entry name" value="CBS_dom"/>
</dbReference>
<dbReference type="InterPro" id="IPR046342">
    <property type="entry name" value="CBS_dom_sf"/>
</dbReference>
<reference evidence="5" key="1">
    <citation type="submission" date="2020-06" db="EMBL/GenBank/DDBJ databases">
        <title>Unique genomic features of the anaerobic methanotrophic archaea.</title>
        <authorList>
            <person name="Chadwick G.L."/>
            <person name="Skennerton C.T."/>
            <person name="Laso-Perez R."/>
            <person name="Leu A.O."/>
            <person name="Speth D.R."/>
            <person name="Yu H."/>
            <person name="Morgan-Lang C."/>
            <person name="Hatzenpichler R."/>
            <person name="Goudeau D."/>
            <person name="Malmstrom R."/>
            <person name="Brazelton W.J."/>
            <person name="Woyke T."/>
            <person name="Hallam S.J."/>
            <person name="Tyson G.W."/>
            <person name="Wegener G."/>
            <person name="Boetius A."/>
            <person name="Orphan V."/>
        </authorList>
    </citation>
    <scope>NUCLEOTIDE SEQUENCE</scope>
</reference>
<dbReference type="PANTHER" id="PTHR43080:SF2">
    <property type="entry name" value="CBS DOMAIN-CONTAINING PROTEIN"/>
    <property type="match status" value="1"/>
</dbReference>
<evidence type="ECO:0000256" key="3">
    <source>
        <dbReference type="PROSITE-ProRule" id="PRU00703"/>
    </source>
</evidence>
<dbReference type="Gene3D" id="3.10.580.10">
    <property type="entry name" value="CBS-domain"/>
    <property type="match status" value="1"/>
</dbReference>
<dbReference type="GO" id="GO:0009086">
    <property type="term" value="P:methionine biosynthetic process"/>
    <property type="evidence" value="ECO:0007669"/>
    <property type="project" value="UniProtKB-KW"/>
</dbReference>
<dbReference type="PANTHER" id="PTHR43080">
    <property type="entry name" value="CBS DOMAIN-CONTAINING PROTEIN CBSX3, MITOCHONDRIAL"/>
    <property type="match status" value="1"/>
</dbReference>
<dbReference type="SMART" id="SM00116">
    <property type="entry name" value="CBS"/>
    <property type="match status" value="2"/>
</dbReference>
<evidence type="ECO:0000259" key="4">
    <source>
        <dbReference type="PROSITE" id="PS51371"/>
    </source>
</evidence>
<feature type="domain" description="CBS" evidence="4">
    <location>
        <begin position="78"/>
        <end position="134"/>
    </location>
</feature>
<dbReference type="PROSITE" id="PS51371">
    <property type="entry name" value="CBS"/>
    <property type="match status" value="2"/>
</dbReference>
<evidence type="ECO:0000256" key="1">
    <source>
        <dbReference type="ARBA" id="ARBA00023122"/>
    </source>
</evidence>
<name>A0A7G9YZ94_9EURY</name>
<protein>
    <recommendedName>
        <fullName evidence="4">CBS domain-containing protein</fullName>
    </recommendedName>
</protein>